<proteinExistence type="predicted"/>
<keyword evidence="4" id="KW-1185">Reference proteome</keyword>
<evidence type="ECO:0000313" key="2">
    <source>
        <dbReference type="EMBL" id="EEB05419.1"/>
    </source>
</evidence>
<organism evidence="2 4">
    <name type="scientific">Schizosaccharomyces japonicus (strain yFS275 / FY16936)</name>
    <name type="common">Fission yeast</name>
    <dbReference type="NCBI Taxonomy" id="402676"/>
    <lineage>
        <taxon>Eukaryota</taxon>
        <taxon>Fungi</taxon>
        <taxon>Dikarya</taxon>
        <taxon>Ascomycota</taxon>
        <taxon>Taphrinomycotina</taxon>
        <taxon>Schizosaccharomycetes</taxon>
        <taxon>Schizosaccharomycetales</taxon>
        <taxon>Schizosaccharomycetaceae</taxon>
        <taxon>Schizosaccharomyces</taxon>
    </lineage>
</organism>
<reference evidence="2 4" key="1">
    <citation type="journal article" date="2011" name="Science">
        <title>Comparative functional genomics of the fission yeasts.</title>
        <authorList>
            <person name="Rhind N."/>
            <person name="Chen Z."/>
            <person name="Yassour M."/>
            <person name="Thompson D.A."/>
            <person name="Haas B.J."/>
            <person name="Habib N."/>
            <person name="Wapinski I."/>
            <person name="Roy S."/>
            <person name="Lin M.F."/>
            <person name="Heiman D.I."/>
            <person name="Young S.K."/>
            <person name="Furuya K."/>
            <person name="Guo Y."/>
            <person name="Pidoux A."/>
            <person name="Chen H.M."/>
            <person name="Robbertse B."/>
            <person name="Goldberg J.M."/>
            <person name="Aoki K."/>
            <person name="Bayne E.H."/>
            <person name="Berlin A.M."/>
            <person name="Desjardins C.A."/>
            <person name="Dobbs E."/>
            <person name="Dukaj L."/>
            <person name="Fan L."/>
            <person name="FitzGerald M.G."/>
            <person name="French C."/>
            <person name="Gujja S."/>
            <person name="Hansen K."/>
            <person name="Keifenheim D."/>
            <person name="Levin J.Z."/>
            <person name="Mosher R.A."/>
            <person name="Mueller C.A."/>
            <person name="Pfiffner J."/>
            <person name="Priest M."/>
            <person name="Russ C."/>
            <person name="Smialowska A."/>
            <person name="Swoboda P."/>
            <person name="Sykes S.M."/>
            <person name="Vaughn M."/>
            <person name="Vengrova S."/>
            <person name="Yoder R."/>
            <person name="Zeng Q."/>
            <person name="Allshire R."/>
            <person name="Baulcombe D."/>
            <person name="Birren B.W."/>
            <person name="Brown W."/>
            <person name="Ekwall K."/>
            <person name="Kellis M."/>
            <person name="Leatherwood J."/>
            <person name="Levin H."/>
            <person name="Margalit H."/>
            <person name="Martienssen R."/>
            <person name="Nieduszynski C.A."/>
            <person name="Spatafora J.W."/>
            <person name="Friedman N."/>
            <person name="Dalgaard J.Z."/>
            <person name="Baumann P."/>
            <person name="Niki H."/>
            <person name="Regev A."/>
            <person name="Nusbaum C."/>
        </authorList>
    </citation>
    <scope>NUCLEOTIDE SEQUENCE [LARGE SCALE GENOMIC DNA]</scope>
    <source>
        <strain evidence="4">yFS275 / FY16936</strain>
    </source>
</reference>
<dbReference type="VEuPathDB" id="FungiDB:SJAG_00433"/>
<feature type="region of interest" description="Disordered" evidence="1">
    <location>
        <begin position="1"/>
        <end position="103"/>
    </location>
</feature>
<evidence type="ECO:0000256" key="1">
    <source>
        <dbReference type="SAM" id="MobiDB-lite"/>
    </source>
</evidence>
<dbReference type="HOGENOM" id="CLU_1027308_0_0_1"/>
<feature type="region of interest" description="Disordered" evidence="1">
    <location>
        <begin position="135"/>
        <end position="249"/>
    </location>
</feature>
<feature type="compositionally biased region" description="Basic residues" evidence="1">
    <location>
        <begin position="143"/>
        <end position="156"/>
    </location>
</feature>
<feature type="compositionally biased region" description="Basic residues" evidence="1">
    <location>
        <begin position="193"/>
        <end position="202"/>
    </location>
</feature>
<evidence type="ECO:0000313" key="3">
    <source>
        <dbReference type="JaponicusDB" id="SJAG_00433"/>
    </source>
</evidence>
<accession>B6JVL8</accession>
<dbReference type="AlphaFoldDB" id="B6JVL8"/>
<protein>
    <submittedName>
        <fullName evidence="2">Uncharacterized protein</fullName>
    </submittedName>
</protein>
<dbReference type="RefSeq" id="XP_002171712.1">
    <property type="nucleotide sequence ID" value="XM_002171676.1"/>
</dbReference>
<name>B6JVL8_SCHJY</name>
<feature type="compositionally biased region" description="Low complexity" evidence="1">
    <location>
        <begin position="74"/>
        <end position="103"/>
    </location>
</feature>
<feature type="compositionally biased region" description="Basic and acidic residues" evidence="1">
    <location>
        <begin position="239"/>
        <end position="249"/>
    </location>
</feature>
<dbReference type="GeneID" id="7049578"/>
<dbReference type="Proteomes" id="UP000001744">
    <property type="component" value="Unassembled WGS sequence"/>
</dbReference>
<dbReference type="EMBL" id="KE651166">
    <property type="protein sequence ID" value="EEB05419.1"/>
    <property type="molecule type" value="Genomic_DNA"/>
</dbReference>
<evidence type="ECO:0000313" key="4">
    <source>
        <dbReference type="Proteomes" id="UP000001744"/>
    </source>
</evidence>
<sequence>MPGHSFHVELPLSASTPIRKEKQVPDLPLLNENDEVRTPSPVRNQQRFSLPGGSPLVLSSPTTPLLPSSPPLHVPLQASTPSPKQSPKPLSSPSSDTSSGSSSILFSGVAAAALSNQVLSSRHTTSNDYYQMSTEQLEQLLPKPRRVSQRKRRKPKPLYVKGAVASDSDNADISSGVSSNSEEFSEYEESGRYKSRGRRRKRTSTERKVTKRKRPTKKESDSTSEEEAVADPENGSADDDPKSQKLMQEHMQKLREYFKQVDEYKLRVENE</sequence>
<gene>
    <name evidence="3" type="primary">sor1</name>
    <name evidence="2" type="ORF">SJAG_00433</name>
</gene>
<feature type="compositionally biased region" description="Low complexity" evidence="1">
    <location>
        <begin position="49"/>
        <end position="66"/>
    </location>
</feature>
<dbReference type="JaponicusDB" id="SJAG_00433">
    <property type="gene designation" value="sor1"/>
</dbReference>